<feature type="region of interest" description="Disordered" evidence="1">
    <location>
        <begin position="779"/>
        <end position="908"/>
    </location>
</feature>
<feature type="compositionally biased region" description="Basic and acidic residues" evidence="1">
    <location>
        <begin position="496"/>
        <end position="528"/>
    </location>
</feature>
<dbReference type="EMBL" id="VTPC01002111">
    <property type="protein sequence ID" value="KAF2900571.1"/>
    <property type="molecule type" value="Genomic_DNA"/>
</dbReference>
<sequence>MASFLESKPNITTTAAQEKLNTLEGLDITLSQLTLSGLNEIATKLDIPASQLSNMTLVQLTEYISNFIKNKSETAPVDSNSATQFADFKADFANFNNFNEEPHDKYAVFRELLQEEIKQTKIDTEPEEHLEERKKEEEKLNNLDVKPINETEEKTDRYAALREIVESEIKQTTIKEEESVEENNINEVEIKNEQNNLNEETTNEDTKIKNETNIIDTEKKLLSDKEKEIISPKDQVIEYSTTIETKKDSLSPAPLKSPSKIKSPVPGAVTEVIQTNNRLTSGSLSDVVSGSSPEVDNTGSTSEVAKKSADATGESWAIFDQPNLSQHPNRDKHSEEGVSPWSSDSKEFGNGSPPEWVQRPDSGSWTRHRREQDGWWDTSAEPEAQYYPSNRRSTDSYEDEGYEYYDRPPRRRRQMNWASHGSGGQATGGHSSSSRDASPWEEEPRRRELRDGRDMREHRETWSSRHSRGQHSFERQRDRRHADSWDEEDDYEYDEEHSGRYHWPERHSSRESEKERHGAGLRERDSERWADDWGEARRHRRRREIDRDRWCCPDWEQETSDQPPPGRYSMGRWRDRKHEERYYSRDSQESPWEDDYTNEPEETHSSRYLTAKRTWKRPSSASEMDRKTGETKSRQGQYYMGSGGSDGERDRRYKVGRRSRSRDSQFTESTTHGRHKIDPNLTLRGPHRSKPHMHQKSPIESEFAHDLPSKKLDSSKADLSNKRSATLGNRKKTKDSPKTEEAMHTFPRKSTMFENNFVPSETESPISAAVSPRFTFENDFETSEAESPIASKSIKGLRFESEQKRFESEQKRFESEQKRFESEQKRFESEQKRVKPSLRYDTRKTSFKDDTRISPSSRTTQKSPFEDDFSPPVEKAEVQIHENISTSSIKEEMDGNEEEEDSFGANNFDKSAMRKKMLSKNRLSNNFHIDTNLKKSESVNIFARESDPFDDEFFSGKNLGEIQNIDKSPRGSERKWTEDFEDYDFDGQK</sequence>
<feature type="compositionally biased region" description="Basic and acidic residues" evidence="1">
    <location>
        <begin position="967"/>
        <end position="978"/>
    </location>
</feature>
<dbReference type="Proteomes" id="UP000801492">
    <property type="component" value="Unassembled WGS sequence"/>
</dbReference>
<comment type="caution">
    <text evidence="2">The sequence shown here is derived from an EMBL/GenBank/DDBJ whole genome shotgun (WGS) entry which is preliminary data.</text>
</comment>
<feature type="compositionally biased region" description="Basic and acidic residues" evidence="1">
    <location>
        <begin position="623"/>
        <end position="633"/>
    </location>
</feature>
<feature type="compositionally biased region" description="Basic and acidic residues" evidence="1">
    <location>
        <begin position="697"/>
        <end position="721"/>
    </location>
</feature>
<keyword evidence="3" id="KW-1185">Reference proteome</keyword>
<organism evidence="2 3">
    <name type="scientific">Ignelater luminosus</name>
    <name type="common">Cucubano</name>
    <name type="synonym">Pyrophorus luminosus</name>
    <dbReference type="NCBI Taxonomy" id="2038154"/>
    <lineage>
        <taxon>Eukaryota</taxon>
        <taxon>Metazoa</taxon>
        <taxon>Ecdysozoa</taxon>
        <taxon>Arthropoda</taxon>
        <taxon>Hexapoda</taxon>
        <taxon>Insecta</taxon>
        <taxon>Pterygota</taxon>
        <taxon>Neoptera</taxon>
        <taxon>Endopterygota</taxon>
        <taxon>Coleoptera</taxon>
        <taxon>Polyphaga</taxon>
        <taxon>Elateriformia</taxon>
        <taxon>Elateroidea</taxon>
        <taxon>Elateridae</taxon>
        <taxon>Agrypninae</taxon>
        <taxon>Pyrophorini</taxon>
        <taxon>Ignelater</taxon>
    </lineage>
</organism>
<feature type="compositionally biased region" description="Low complexity" evidence="1">
    <location>
        <begin position="250"/>
        <end position="266"/>
    </location>
</feature>
<feature type="compositionally biased region" description="Acidic residues" evidence="1">
    <location>
        <begin position="979"/>
        <end position="989"/>
    </location>
</feature>
<feature type="compositionally biased region" description="Basic and acidic residues" evidence="1">
    <location>
        <begin position="734"/>
        <end position="743"/>
    </location>
</feature>
<feature type="region of interest" description="Disordered" evidence="1">
    <location>
        <begin position="953"/>
        <end position="989"/>
    </location>
</feature>
<feature type="compositionally biased region" description="Low complexity" evidence="1">
    <location>
        <begin position="281"/>
        <end position="292"/>
    </location>
</feature>
<reference evidence="2" key="1">
    <citation type="submission" date="2019-08" db="EMBL/GenBank/DDBJ databases">
        <title>The genome of the North American firefly Photinus pyralis.</title>
        <authorList>
            <consortium name="Photinus pyralis genome working group"/>
            <person name="Fallon T.R."/>
            <person name="Sander Lower S.E."/>
            <person name="Weng J.-K."/>
        </authorList>
    </citation>
    <scope>NUCLEOTIDE SEQUENCE</scope>
    <source>
        <strain evidence="2">TRF0915ILg1</strain>
        <tissue evidence="2">Whole body</tissue>
    </source>
</reference>
<feature type="compositionally biased region" description="Polar residues" evidence="1">
    <location>
        <begin position="853"/>
        <end position="863"/>
    </location>
</feature>
<gene>
    <name evidence="2" type="ORF">ILUMI_05613</name>
</gene>
<feature type="compositionally biased region" description="Acidic residues" evidence="1">
    <location>
        <begin position="591"/>
        <end position="600"/>
    </location>
</feature>
<feature type="region of interest" description="Disordered" evidence="1">
    <location>
        <begin position="245"/>
        <end position="528"/>
    </location>
</feature>
<name>A0A8K0GII1_IGNLU</name>
<proteinExistence type="predicted"/>
<feature type="compositionally biased region" description="Basic and acidic residues" evidence="1">
    <location>
        <begin position="442"/>
        <end position="463"/>
    </location>
</feature>
<evidence type="ECO:0000313" key="3">
    <source>
        <dbReference type="Proteomes" id="UP000801492"/>
    </source>
</evidence>
<accession>A0A8K0GII1</accession>
<feature type="compositionally biased region" description="Basic and acidic residues" evidence="1">
    <location>
        <begin position="572"/>
        <end position="588"/>
    </location>
</feature>
<feature type="compositionally biased region" description="Polar residues" evidence="1">
    <location>
        <begin position="294"/>
        <end position="303"/>
    </location>
</feature>
<dbReference type="OrthoDB" id="10069833at2759"/>
<dbReference type="AlphaFoldDB" id="A0A8K0GII1"/>
<protein>
    <submittedName>
        <fullName evidence="2">Uncharacterized protein</fullName>
    </submittedName>
</protein>
<feature type="compositionally biased region" description="Basic residues" evidence="1">
    <location>
        <begin position="685"/>
        <end position="695"/>
    </location>
</feature>
<evidence type="ECO:0000313" key="2">
    <source>
        <dbReference type="EMBL" id="KAF2900571.1"/>
    </source>
</evidence>
<feature type="compositionally biased region" description="Basic and acidic residues" evidence="1">
    <location>
        <begin position="797"/>
        <end position="852"/>
    </location>
</feature>
<feature type="region of interest" description="Disordered" evidence="1">
    <location>
        <begin position="553"/>
        <end position="752"/>
    </location>
</feature>
<feature type="compositionally biased region" description="Basic and acidic residues" evidence="1">
    <location>
        <begin position="471"/>
        <end position="484"/>
    </location>
</feature>
<feature type="compositionally biased region" description="Acidic residues" evidence="1">
    <location>
        <begin position="485"/>
        <end position="495"/>
    </location>
</feature>
<evidence type="ECO:0000256" key="1">
    <source>
        <dbReference type="SAM" id="MobiDB-lite"/>
    </source>
</evidence>